<sequence>MKSALRQLNREKGRALANCPIRESPAFPWCCPPLTPALDHLIRPILGHQWRDLSWQFPRLTTHQFSSDPADQPFSPPLPGNLQYYFVTCKRTSGLAKFCFSFITQNCSAWSTDRCVEECHVGDGQMALGDIDCPAHLSTGRPAVVPPVGTSCGQYWCDL</sequence>
<evidence type="ECO:0000313" key="2">
    <source>
        <dbReference type="Proteomes" id="UP001283361"/>
    </source>
</evidence>
<dbReference type="EMBL" id="JAWDGP010006599">
    <property type="protein sequence ID" value="KAK3738229.1"/>
    <property type="molecule type" value="Genomic_DNA"/>
</dbReference>
<keyword evidence="2" id="KW-1185">Reference proteome</keyword>
<evidence type="ECO:0000313" key="1">
    <source>
        <dbReference type="EMBL" id="KAK3738229.1"/>
    </source>
</evidence>
<comment type="caution">
    <text evidence="1">The sequence shown here is derived from an EMBL/GenBank/DDBJ whole genome shotgun (WGS) entry which is preliminary data.</text>
</comment>
<proteinExistence type="predicted"/>
<gene>
    <name evidence="1" type="ORF">RRG08_039640</name>
</gene>
<dbReference type="AlphaFoldDB" id="A0AAE0YAA8"/>
<organism evidence="1 2">
    <name type="scientific">Elysia crispata</name>
    <name type="common">lettuce slug</name>
    <dbReference type="NCBI Taxonomy" id="231223"/>
    <lineage>
        <taxon>Eukaryota</taxon>
        <taxon>Metazoa</taxon>
        <taxon>Spiralia</taxon>
        <taxon>Lophotrochozoa</taxon>
        <taxon>Mollusca</taxon>
        <taxon>Gastropoda</taxon>
        <taxon>Heterobranchia</taxon>
        <taxon>Euthyneura</taxon>
        <taxon>Panpulmonata</taxon>
        <taxon>Sacoglossa</taxon>
        <taxon>Placobranchoidea</taxon>
        <taxon>Plakobranchidae</taxon>
        <taxon>Elysia</taxon>
    </lineage>
</organism>
<protein>
    <submittedName>
        <fullName evidence="1">Uncharacterized protein</fullName>
    </submittedName>
</protein>
<dbReference type="Proteomes" id="UP001283361">
    <property type="component" value="Unassembled WGS sequence"/>
</dbReference>
<reference evidence="1" key="1">
    <citation type="journal article" date="2023" name="G3 (Bethesda)">
        <title>A reference genome for the long-term kleptoplast-retaining sea slug Elysia crispata morphotype clarki.</title>
        <authorList>
            <person name="Eastman K.E."/>
            <person name="Pendleton A.L."/>
            <person name="Shaikh M.A."/>
            <person name="Suttiyut T."/>
            <person name="Ogas R."/>
            <person name="Tomko P."/>
            <person name="Gavelis G."/>
            <person name="Widhalm J.R."/>
            <person name="Wisecaver J.H."/>
        </authorList>
    </citation>
    <scope>NUCLEOTIDE SEQUENCE</scope>
    <source>
        <strain evidence="1">ECLA1</strain>
    </source>
</reference>
<name>A0AAE0YAA8_9GAST</name>
<accession>A0AAE0YAA8</accession>